<evidence type="ECO:0000313" key="3">
    <source>
        <dbReference type="Proteomes" id="UP000524450"/>
    </source>
</evidence>
<evidence type="ECO:0000256" key="1">
    <source>
        <dbReference type="SAM" id="MobiDB-lite"/>
    </source>
</evidence>
<protein>
    <submittedName>
        <fullName evidence="2">Uncharacterized protein</fullName>
    </submittedName>
</protein>
<comment type="caution">
    <text evidence="2">The sequence shown here is derived from an EMBL/GenBank/DDBJ whole genome shotgun (WGS) entry which is preliminary data.</text>
</comment>
<dbReference type="RefSeq" id="WP_184641537.1">
    <property type="nucleotide sequence ID" value="NZ_JACIFZ010000008.1"/>
</dbReference>
<dbReference type="Proteomes" id="UP000524450">
    <property type="component" value="Unassembled WGS sequence"/>
</dbReference>
<dbReference type="EMBL" id="JACIFZ010000008">
    <property type="protein sequence ID" value="MBB4224626.1"/>
    <property type="molecule type" value="Genomic_DNA"/>
</dbReference>
<organism evidence="2 3">
    <name type="scientific">Variovorax guangxiensis</name>
    <dbReference type="NCBI Taxonomy" id="1775474"/>
    <lineage>
        <taxon>Bacteria</taxon>
        <taxon>Pseudomonadati</taxon>
        <taxon>Pseudomonadota</taxon>
        <taxon>Betaproteobacteria</taxon>
        <taxon>Burkholderiales</taxon>
        <taxon>Comamonadaceae</taxon>
        <taxon>Variovorax</taxon>
    </lineage>
</organism>
<gene>
    <name evidence="2" type="ORF">GGD71_005422</name>
</gene>
<feature type="compositionally biased region" description="Basic and acidic residues" evidence="1">
    <location>
        <begin position="1"/>
        <end position="27"/>
    </location>
</feature>
<dbReference type="AlphaFoldDB" id="A0A840FPW3"/>
<accession>A0A840FPW3</accession>
<name>A0A840FPW3_9BURK</name>
<sequence length="52" mass="5902">MEALLEARDVEERDKKKEAAKESDAGQRDATCMPIIDSFESLDNKYKPLVES</sequence>
<evidence type="ECO:0000313" key="2">
    <source>
        <dbReference type="EMBL" id="MBB4224626.1"/>
    </source>
</evidence>
<reference evidence="2 3" key="1">
    <citation type="submission" date="2020-08" db="EMBL/GenBank/DDBJ databases">
        <title>Genomic Encyclopedia of Type Strains, Phase IV (KMG-V): Genome sequencing to study the core and pangenomes of soil and plant-associated prokaryotes.</title>
        <authorList>
            <person name="Whitman W."/>
        </authorList>
    </citation>
    <scope>NUCLEOTIDE SEQUENCE [LARGE SCALE GENOMIC DNA]</scope>
    <source>
        <strain evidence="2 3">34/80</strain>
    </source>
</reference>
<feature type="region of interest" description="Disordered" evidence="1">
    <location>
        <begin position="1"/>
        <end position="32"/>
    </location>
</feature>
<proteinExistence type="predicted"/>